<evidence type="ECO:0000313" key="3">
    <source>
        <dbReference type="Proteomes" id="UP000324222"/>
    </source>
</evidence>
<comment type="caution">
    <text evidence="2">The sequence shown here is derived from an EMBL/GenBank/DDBJ whole genome shotgun (WGS) entry which is preliminary data.</text>
</comment>
<evidence type="ECO:0000256" key="1">
    <source>
        <dbReference type="SAM" id="MobiDB-lite"/>
    </source>
</evidence>
<reference evidence="2 3" key="1">
    <citation type="submission" date="2019-05" db="EMBL/GenBank/DDBJ databases">
        <title>Another draft genome of Portunus trituberculatus and its Hox gene families provides insights of decapod evolution.</title>
        <authorList>
            <person name="Jeong J.-H."/>
            <person name="Song I."/>
            <person name="Kim S."/>
            <person name="Choi T."/>
            <person name="Kim D."/>
            <person name="Ryu S."/>
            <person name="Kim W."/>
        </authorList>
    </citation>
    <scope>NUCLEOTIDE SEQUENCE [LARGE SCALE GENOMIC DNA]</scope>
    <source>
        <tissue evidence="2">Muscle</tissue>
    </source>
</reference>
<evidence type="ECO:0000313" key="2">
    <source>
        <dbReference type="EMBL" id="MPC27417.1"/>
    </source>
</evidence>
<dbReference type="Proteomes" id="UP000324222">
    <property type="component" value="Unassembled WGS sequence"/>
</dbReference>
<protein>
    <submittedName>
        <fullName evidence="2">Uncharacterized protein</fullName>
    </submittedName>
</protein>
<keyword evidence="3" id="KW-1185">Reference proteome</keyword>
<accession>A0A5B7E251</accession>
<name>A0A5B7E251_PORTR</name>
<feature type="compositionally biased region" description="Basic and acidic residues" evidence="1">
    <location>
        <begin position="36"/>
        <end position="49"/>
    </location>
</feature>
<sequence length="68" mass="7668">MQTREKTKQRWVVVGSGGLSSSTRTMPVWSPLASTPERRYRGPTPHDHTTWVVPRCGGGRRGEMEDKT</sequence>
<gene>
    <name evidence="2" type="ORF">E2C01_020588</name>
</gene>
<dbReference type="EMBL" id="VSRR010001745">
    <property type="protein sequence ID" value="MPC27417.1"/>
    <property type="molecule type" value="Genomic_DNA"/>
</dbReference>
<organism evidence="2 3">
    <name type="scientific">Portunus trituberculatus</name>
    <name type="common">Swimming crab</name>
    <name type="synonym">Neptunus trituberculatus</name>
    <dbReference type="NCBI Taxonomy" id="210409"/>
    <lineage>
        <taxon>Eukaryota</taxon>
        <taxon>Metazoa</taxon>
        <taxon>Ecdysozoa</taxon>
        <taxon>Arthropoda</taxon>
        <taxon>Crustacea</taxon>
        <taxon>Multicrustacea</taxon>
        <taxon>Malacostraca</taxon>
        <taxon>Eumalacostraca</taxon>
        <taxon>Eucarida</taxon>
        <taxon>Decapoda</taxon>
        <taxon>Pleocyemata</taxon>
        <taxon>Brachyura</taxon>
        <taxon>Eubrachyura</taxon>
        <taxon>Portunoidea</taxon>
        <taxon>Portunidae</taxon>
        <taxon>Portuninae</taxon>
        <taxon>Portunus</taxon>
    </lineage>
</organism>
<proteinExistence type="predicted"/>
<dbReference type="AlphaFoldDB" id="A0A5B7E251"/>
<feature type="region of interest" description="Disordered" evidence="1">
    <location>
        <begin position="15"/>
        <end position="68"/>
    </location>
</feature>